<gene>
    <name evidence="1" type="ORF">HA50_07210</name>
</gene>
<accession>A0A1X1ET23</accession>
<comment type="caution">
    <text evidence="1">The sequence shown here is derived from an EMBL/GenBank/DDBJ whole genome shotgun (WGS) entry which is preliminary data.</text>
</comment>
<dbReference type="RefSeq" id="WP_084873797.1">
    <property type="nucleotide sequence ID" value="NZ_JAGGMY010000001.1"/>
</dbReference>
<evidence type="ECO:0008006" key="3">
    <source>
        <dbReference type="Google" id="ProtNLM"/>
    </source>
</evidence>
<keyword evidence="2" id="KW-1185">Reference proteome</keyword>
<dbReference type="Proteomes" id="UP000193749">
    <property type="component" value="Unassembled WGS sequence"/>
</dbReference>
<protein>
    <recommendedName>
        <fullName evidence="3">Primosomal replication protein PriB/PriC domain protein</fullName>
    </recommendedName>
</protein>
<dbReference type="STRING" id="55209.HA50_07210"/>
<organism evidence="1 2">
    <name type="scientific">Pantoea cypripedii</name>
    <name type="common">Pectobacterium cypripedii</name>
    <name type="synonym">Erwinia cypripedii</name>
    <dbReference type="NCBI Taxonomy" id="55209"/>
    <lineage>
        <taxon>Bacteria</taxon>
        <taxon>Pseudomonadati</taxon>
        <taxon>Pseudomonadota</taxon>
        <taxon>Gammaproteobacteria</taxon>
        <taxon>Enterobacterales</taxon>
        <taxon>Erwiniaceae</taxon>
        <taxon>Pantoea</taxon>
    </lineage>
</organism>
<dbReference type="AlphaFoldDB" id="A0A1X1ET23"/>
<dbReference type="OrthoDB" id="6053012at2"/>
<reference evidence="1 2" key="1">
    <citation type="journal article" date="2017" name="Antonie Van Leeuwenhoek">
        <title>Phylogenomic resolution of the bacterial genus Pantoea and its relationship with Erwinia and Tatumella.</title>
        <authorList>
            <person name="Palmer M."/>
            <person name="Steenkamp E.T."/>
            <person name="Coetzee M.P."/>
            <person name="Chan W.Y."/>
            <person name="van Zyl E."/>
            <person name="De Maayer P."/>
            <person name="Coutinho T.A."/>
            <person name="Blom J."/>
            <person name="Smits T.H."/>
            <person name="Duffy B."/>
            <person name="Venter S.N."/>
        </authorList>
    </citation>
    <scope>NUCLEOTIDE SEQUENCE [LARGE SCALE GENOMIC DNA]</scope>
    <source>
        <strain evidence="1 2">LMG 2657</strain>
    </source>
</reference>
<name>A0A1X1ET23_PANCY</name>
<dbReference type="EMBL" id="MLJI01000001">
    <property type="protein sequence ID" value="ORM93142.1"/>
    <property type="molecule type" value="Genomic_DNA"/>
</dbReference>
<evidence type="ECO:0000313" key="1">
    <source>
        <dbReference type="EMBL" id="ORM93142.1"/>
    </source>
</evidence>
<proteinExistence type="predicted"/>
<evidence type="ECO:0000313" key="2">
    <source>
        <dbReference type="Proteomes" id="UP000193749"/>
    </source>
</evidence>
<sequence>MNQADIENMLQKYIDAELAALDGKTVEINGQSYTTQDLATIQKERANLERRLQACINAQRRRPQYGLARFPR</sequence>